<accession>A0A5M8NXW1</accession>
<feature type="non-terminal residue" evidence="6">
    <location>
        <position position="132"/>
    </location>
</feature>
<dbReference type="GO" id="GO:0030313">
    <property type="term" value="C:cell envelope"/>
    <property type="evidence" value="ECO:0007669"/>
    <property type="project" value="UniProtKB-SubCell"/>
</dbReference>
<comment type="similarity">
    <text evidence="2">Belongs to the bacterial solute-binding protein 2 family.</text>
</comment>
<dbReference type="InterPro" id="IPR028082">
    <property type="entry name" value="Peripla_BP_I"/>
</dbReference>
<dbReference type="Pfam" id="PF13407">
    <property type="entry name" value="Peripla_BP_4"/>
    <property type="match status" value="1"/>
</dbReference>
<dbReference type="EMBL" id="SNRX01000177">
    <property type="protein sequence ID" value="KAA6299959.1"/>
    <property type="molecule type" value="Genomic_DNA"/>
</dbReference>
<evidence type="ECO:0000313" key="6">
    <source>
        <dbReference type="EMBL" id="KAA6299959.1"/>
    </source>
</evidence>
<comment type="caution">
    <text evidence="6">The sequence shown here is derived from an EMBL/GenBank/DDBJ whole genome shotgun (WGS) entry which is preliminary data.</text>
</comment>
<keyword evidence="4" id="KW-0472">Membrane</keyword>
<keyword evidence="4" id="KW-1133">Transmembrane helix</keyword>
<gene>
    <name evidence="6" type="ORF">EZS26_003896</name>
</gene>
<keyword evidence="4" id="KW-0812">Transmembrane</keyword>
<dbReference type="Gene3D" id="3.40.50.2300">
    <property type="match status" value="1"/>
</dbReference>
<dbReference type="PANTHER" id="PTHR46847:SF3">
    <property type="entry name" value="GALACTOFURANOSE-BINDING PROTEIN YTFQ"/>
    <property type="match status" value="1"/>
</dbReference>
<sequence length="132" mass="15003">MKQNVYNHIIPIIIGIFFCLFFVSCKQKTAEYRIGVSQCSDDNWRRKMNTEMQHETLLHSGVALEIKTVVDDTEKQIKDIQEFIDKKVDLIIVSPNKAAPVTPVVEKAYAAGIPVVLVDRKIMSDKYTAFIG</sequence>
<evidence type="ECO:0000256" key="1">
    <source>
        <dbReference type="ARBA" id="ARBA00004196"/>
    </source>
</evidence>
<proteinExistence type="inferred from homology"/>
<name>A0A5M8NXW1_9BACT</name>
<feature type="transmembrane region" description="Helical" evidence="4">
    <location>
        <begin position="6"/>
        <end position="23"/>
    </location>
</feature>
<evidence type="ECO:0000256" key="4">
    <source>
        <dbReference type="SAM" id="Phobius"/>
    </source>
</evidence>
<evidence type="ECO:0000256" key="2">
    <source>
        <dbReference type="ARBA" id="ARBA00007639"/>
    </source>
</evidence>
<evidence type="ECO:0000259" key="5">
    <source>
        <dbReference type="Pfam" id="PF13407"/>
    </source>
</evidence>
<evidence type="ECO:0000313" key="7">
    <source>
        <dbReference type="Proteomes" id="UP000324575"/>
    </source>
</evidence>
<dbReference type="Proteomes" id="UP000324575">
    <property type="component" value="Unassembled WGS sequence"/>
</dbReference>
<dbReference type="AlphaFoldDB" id="A0A5M8NXW1"/>
<reference evidence="6 7" key="1">
    <citation type="submission" date="2019-03" db="EMBL/GenBank/DDBJ databases">
        <title>Single cell metagenomics reveals metabolic interactions within the superorganism composed of flagellate Streblomastix strix and complex community of Bacteroidetes bacteria on its surface.</title>
        <authorList>
            <person name="Treitli S.C."/>
            <person name="Kolisko M."/>
            <person name="Husnik F."/>
            <person name="Keeling P."/>
            <person name="Hampl V."/>
        </authorList>
    </citation>
    <scope>NUCLEOTIDE SEQUENCE [LARGE SCALE GENOMIC DNA]</scope>
    <source>
        <strain evidence="6">St1</strain>
    </source>
</reference>
<dbReference type="SUPFAM" id="SSF53822">
    <property type="entry name" value="Periplasmic binding protein-like I"/>
    <property type="match status" value="1"/>
</dbReference>
<dbReference type="InterPro" id="IPR025997">
    <property type="entry name" value="SBP_2_dom"/>
</dbReference>
<feature type="domain" description="Periplasmic binding protein" evidence="5">
    <location>
        <begin position="40"/>
        <end position="132"/>
    </location>
</feature>
<dbReference type="PANTHER" id="PTHR46847">
    <property type="entry name" value="D-ALLOSE-BINDING PERIPLASMIC PROTEIN-RELATED"/>
    <property type="match status" value="1"/>
</dbReference>
<evidence type="ECO:0000256" key="3">
    <source>
        <dbReference type="ARBA" id="ARBA00022729"/>
    </source>
</evidence>
<comment type="subcellular location">
    <subcellularLocation>
        <location evidence="1">Cell envelope</location>
    </subcellularLocation>
</comment>
<organism evidence="6 7">
    <name type="scientific">Candidatus Ordinivivax streblomastigis</name>
    <dbReference type="NCBI Taxonomy" id="2540710"/>
    <lineage>
        <taxon>Bacteria</taxon>
        <taxon>Pseudomonadati</taxon>
        <taxon>Bacteroidota</taxon>
        <taxon>Bacteroidia</taxon>
        <taxon>Bacteroidales</taxon>
        <taxon>Candidatus Ordinivivax</taxon>
    </lineage>
</organism>
<protein>
    <submittedName>
        <fullName evidence="6">ABC transporter periplasmic-binding protein YtfQ</fullName>
    </submittedName>
</protein>
<dbReference type="PROSITE" id="PS51257">
    <property type="entry name" value="PROKAR_LIPOPROTEIN"/>
    <property type="match status" value="1"/>
</dbReference>
<dbReference type="GO" id="GO:0030246">
    <property type="term" value="F:carbohydrate binding"/>
    <property type="evidence" value="ECO:0007669"/>
    <property type="project" value="UniProtKB-ARBA"/>
</dbReference>
<keyword evidence="3" id="KW-0732">Signal</keyword>